<dbReference type="InterPro" id="IPR029058">
    <property type="entry name" value="AB_hydrolase_fold"/>
</dbReference>
<dbReference type="PRINTS" id="PR00111">
    <property type="entry name" value="ABHYDROLASE"/>
</dbReference>
<accession>A0ABV2WRB2</accession>
<dbReference type="Proteomes" id="UP001550628">
    <property type="component" value="Unassembled WGS sequence"/>
</dbReference>
<reference evidence="3 4" key="1">
    <citation type="submission" date="2024-06" db="EMBL/GenBank/DDBJ databases">
        <title>The Natural Products Discovery Center: Release of the First 8490 Sequenced Strains for Exploring Actinobacteria Biosynthetic Diversity.</title>
        <authorList>
            <person name="Kalkreuter E."/>
            <person name="Kautsar S.A."/>
            <person name="Yang D."/>
            <person name="Bader C.D."/>
            <person name="Teijaro C.N."/>
            <person name="Fluegel L."/>
            <person name="Davis C.M."/>
            <person name="Simpson J.R."/>
            <person name="Lauterbach L."/>
            <person name="Steele A.D."/>
            <person name="Gui C."/>
            <person name="Meng S."/>
            <person name="Li G."/>
            <person name="Viehrig K."/>
            <person name="Ye F."/>
            <person name="Su P."/>
            <person name="Kiefer A.F."/>
            <person name="Nichols A."/>
            <person name="Cepeda A.J."/>
            <person name="Yan W."/>
            <person name="Fan B."/>
            <person name="Jiang Y."/>
            <person name="Adhikari A."/>
            <person name="Zheng C.-J."/>
            <person name="Schuster L."/>
            <person name="Cowan T.M."/>
            <person name="Smanski M.J."/>
            <person name="Chevrette M.G."/>
            <person name="De Carvalho L.P.S."/>
            <person name="Shen B."/>
        </authorList>
    </citation>
    <scope>NUCLEOTIDE SEQUENCE [LARGE SCALE GENOMIC DNA]</scope>
    <source>
        <strain evidence="3 4">NPDC019708</strain>
    </source>
</reference>
<dbReference type="RefSeq" id="WP_356957870.1">
    <property type="nucleotide sequence ID" value="NZ_JBEYBD010000011.1"/>
</dbReference>
<dbReference type="SUPFAM" id="SSF53474">
    <property type="entry name" value="alpha/beta-Hydrolases"/>
    <property type="match status" value="1"/>
</dbReference>
<keyword evidence="1 3" id="KW-0378">Hydrolase</keyword>
<dbReference type="EMBL" id="JBEYBF010000010">
    <property type="protein sequence ID" value="MEU1953428.1"/>
    <property type="molecule type" value="Genomic_DNA"/>
</dbReference>
<dbReference type="PANTHER" id="PTHR43798:SF31">
    <property type="entry name" value="AB HYDROLASE SUPERFAMILY PROTEIN YCLE"/>
    <property type="match status" value="1"/>
</dbReference>
<name>A0ABV2WRB2_9NOCA</name>
<evidence type="ECO:0000259" key="2">
    <source>
        <dbReference type="Pfam" id="PF00561"/>
    </source>
</evidence>
<dbReference type="Gene3D" id="3.40.50.1820">
    <property type="entry name" value="alpha/beta hydrolase"/>
    <property type="match status" value="1"/>
</dbReference>
<evidence type="ECO:0000256" key="1">
    <source>
        <dbReference type="ARBA" id="ARBA00022801"/>
    </source>
</evidence>
<evidence type="ECO:0000313" key="4">
    <source>
        <dbReference type="Proteomes" id="UP001550628"/>
    </source>
</evidence>
<keyword evidence="4" id="KW-1185">Reference proteome</keyword>
<evidence type="ECO:0000313" key="3">
    <source>
        <dbReference type="EMBL" id="MEU1953428.1"/>
    </source>
</evidence>
<dbReference type="InterPro" id="IPR000639">
    <property type="entry name" value="Epox_hydrolase-like"/>
</dbReference>
<gene>
    <name evidence="3" type="ORF">ABZ510_16350</name>
</gene>
<dbReference type="PANTHER" id="PTHR43798">
    <property type="entry name" value="MONOACYLGLYCEROL LIPASE"/>
    <property type="match status" value="1"/>
</dbReference>
<dbReference type="GO" id="GO:0016787">
    <property type="term" value="F:hydrolase activity"/>
    <property type="evidence" value="ECO:0007669"/>
    <property type="project" value="UniProtKB-KW"/>
</dbReference>
<dbReference type="InterPro" id="IPR050266">
    <property type="entry name" value="AB_hydrolase_sf"/>
</dbReference>
<feature type="domain" description="AB hydrolase-1" evidence="2">
    <location>
        <begin position="24"/>
        <end position="253"/>
    </location>
</feature>
<sequence length="270" mass="28734">MSKVEVEPGIEIAYSDVGPRGARAVVLLHAWSLAGAAWDRQIQDWSAEFRVIAIDLRGHGASSKATTGLGPDTVADDVVAVLDHLEIDAAAIVGWSLGGAVAVRVSTRSPQRVSQLVLVGPFGPKYVASEDNPAGVPAEEIASVLAFEAVAGEDFRFGTIAGMPKAPYSDGLRGLLVSLAMQAPSWSAGRLLREFIDHDFRPDLAAVRVPTLVCQGRADSIAPPERVLQFVSGIKGARVEWFEESGHSPNLEETPKFNAIVRGYLGDEVN</sequence>
<comment type="caution">
    <text evidence="3">The sequence shown here is derived from an EMBL/GenBank/DDBJ whole genome shotgun (WGS) entry which is preliminary data.</text>
</comment>
<organism evidence="3 4">
    <name type="scientific">Nocardia rhamnosiphila</name>
    <dbReference type="NCBI Taxonomy" id="426716"/>
    <lineage>
        <taxon>Bacteria</taxon>
        <taxon>Bacillati</taxon>
        <taxon>Actinomycetota</taxon>
        <taxon>Actinomycetes</taxon>
        <taxon>Mycobacteriales</taxon>
        <taxon>Nocardiaceae</taxon>
        <taxon>Nocardia</taxon>
    </lineage>
</organism>
<dbReference type="PRINTS" id="PR00412">
    <property type="entry name" value="EPOXHYDRLASE"/>
</dbReference>
<proteinExistence type="predicted"/>
<dbReference type="InterPro" id="IPR000073">
    <property type="entry name" value="AB_hydrolase_1"/>
</dbReference>
<protein>
    <submittedName>
        <fullName evidence="3">Alpha/beta hydrolase</fullName>
    </submittedName>
</protein>
<dbReference type="Pfam" id="PF00561">
    <property type="entry name" value="Abhydrolase_1"/>
    <property type="match status" value="1"/>
</dbReference>